<dbReference type="EMBL" id="LAZR01043568">
    <property type="protein sequence ID" value="KKL06768.1"/>
    <property type="molecule type" value="Genomic_DNA"/>
</dbReference>
<protein>
    <recommendedName>
        <fullName evidence="3">Major facilitator superfamily (MFS) profile domain-containing protein</fullName>
    </recommendedName>
</protein>
<feature type="transmembrane region" description="Helical" evidence="1">
    <location>
        <begin position="153"/>
        <end position="176"/>
    </location>
</feature>
<feature type="transmembrane region" description="Helical" evidence="1">
    <location>
        <begin position="182"/>
        <end position="202"/>
    </location>
</feature>
<accession>A0A0F9D3V9</accession>
<feature type="non-terminal residue" evidence="2">
    <location>
        <position position="1"/>
    </location>
</feature>
<dbReference type="Pfam" id="PF07690">
    <property type="entry name" value="MFS_1"/>
    <property type="match status" value="1"/>
</dbReference>
<dbReference type="GO" id="GO:0022857">
    <property type="term" value="F:transmembrane transporter activity"/>
    <property type="evidence" value="ECO:0007669"/>
    <property type="project" value="InterPro"/>
</dbReference>
<dbReference type="Gene3D" id="1.20.1250.20">
    <property type="entry name" value="MFS general substrate transporter like domains"/>
    <property type="match status" value="1"/>
</dbReference>
<feature type="transmembrane region" description="Helical" evidence="1">
    <location>
        <begin position="95"/>
        <end position="115"/>
    </location>
</feature>
<organism evidence="2">
    <name type="scientific">marine sediment metagenome</name>
    <dbReference type="NCBI Taxonomy" id="412755"/>
    <lineage>
        <taxon>unclassified sequences</taxon>
        <taxon>metagenomes</taxon>
        <taxon>ecological metagenomes</taxon>
    </lineage>
</organism>
<feature type="transmembrane region" description="Helical" evidence="1">
    <location>
        <begin position="121"/>
        <end position="141"/>
    </location>
</feature>
<gene>
    <name evidence="2" type="ORF">LCGC14_2592730</name>
</gene>
<feature type="transmembrane region" description="Helical" evidence="1">
    <location>
        <begin position="64"/>
        <end position="83"/>
    </location>
</feature>
<reference evidence="2" key="1">
    <citation type="journal article" date="2015" name="Nature">
        <title>Complex archaea that bridge the gap between prokaryotes and eukaryotes.</title>
        <authorList>
            <person name="Spang A."/>
            <person name="Saw J.H."/>
            <person name="Jorgensen S.L."/>
            <person name="Zaremba-Niedzwiedzka K."/>
            <person name="Martijn J."/>
            <person name="Lind A.E."/>
            <person name="van Eijk R."/>
            <person name="Schleper C."/>
            <person name="Guy L."/>
            <person name="Ettema T.J."/>
        </authorList>
    </citation>
    <scope>NUCLEOTIDE SEQUENCE</scope>
</reference>
<name>A0A0F9D3V9_9ZZZZ</name>
<dbReference type="AlphaFoldDB" id="A0A0F9D3V9"/>
<evidence type="ECO:0008006" key="3">
    <source>
        <dbReference type="Google" id="ProtNLM"/>
    </source>
</evidence>
<evidence type="ECO:0000313" key="2">
    <source>
        <dbReference type="EMBL" id="KKL06768.1"/>
    </source>
</evidence>
<dbReference type="InterPro" id="IPR036259">
    <property type="entry name" value="MFS_trans_sf"/>
</dbReference>
<evidence type="ECO:0000256" key="1">
    <source>
        <dbReference type="SAM" id="Phobius"/>
    </source>
</evidence>
<keyword evidence="1" id="KW-0812">Transmembrane</keyword>
<feature type="transmembrane region" description="Helical" evidence="1">
    <location>
        <begin position="29"/>
        <end position="52"/>
    </location>
</feature>
<sequence>YQQPPQTNLESGEVGGKIWTRKDVLQIPFFYFSVPMALLIPFVSTGLIIHIGSIADHKGWSLEWVAAWFAISAITGRIGSFWMGSVVDRYKARTVYPYVLIPYICGLIILASGTHAATAPIWLFFSGLGVGCTNVTMSVLWAESFGVQSLGAITSLIISASVFATALSPVLFGWLIDLGVPITAIVVGGIVLTMLVSILAFLSPDPSKKTDSQFLSTITSNN</sequence>
<keyword evidence="1" id="KW-1133">Transmembrane helix</keyword>
<proteinExistence type="predicted"/>
<comment type="caution">
    <text evidence="2">The sequence shown here is derived from an EMBL/GenBank/DDBJ whole genome shotgun (WGS) entry which is preliminary data.</text>
</comment>
<dbReference type="InterPro" id="IPR011701">
    <property type="entry name" value="MFS"/>
</dbReference>
<dbReference type="SUPFAM" id="SSF103473">
    <property type="entry name" value="MFS general substrate transporter"/>
    <property type="match status" value="1"/>
</dbReference>
<keyword evidence="1" id="KW-0472">Membrane</keyword>